<evidence type="ECO:0000313" key="20">
    <source>
        <dbReference type="EMBL" id="KAL3090922.1"/>
    </source>
</evidence>
<comment type="caution">
    <text evidence="20">The sequence shown here is derived from an EMBL/GenBank/DDBJ whole genome shotgun (WGS) entry which is preliminary data.</text>
</comment>
<feature type="disulfide bond" evidence="12">
    <location>
        <begin position="1250"/>
        <end position="1277"/>
    </location>
</feature>
<evidence type="ECO:0000256" key="7">
    <source>
        <dbReference type="ARBA" id="ARBA00023157"/>
    </source>
</evidence>
<keyword evidence="8" id="KW-0325">Glycoprotein</keyword>
<dbReference type="PROSITE" id="PS50022">
    <property type="entry name" value="FA58C_3"/>
    <property type="match status" value="1"/>
</dbReference>
<name>A0ABD2JK28_HETSC</name>
<dbReference type="PROSITE" id="PS01180">
    <property type="entry name" value="CUB"/>
    <property type="match status" value="3"/>
</dbReference>
<dbReference type="FunFam" id="2.10.25.10:FF:000173">
    <property type="entry name" value="Neurogenic locus notch protein 2"/>
    <property type="match status" value="1"/>
</dbReference>
<dbReference type="FunFam" id="2.10.50.10:FF:000018">
    <property type="entry name" value="Sushi, von Willebrand factor type A, EGF and pentraxin domain-containing 1"/>
    <property type="match status" value="1"/>
</dbReference>
<keyword evidence="6" id="KW-1133">Transmembrane helix</keyword>
<dbReference type="SUPFAM" id="SSF49854">
    <property type="entry name" value="Spermadhesin, CUB domain"/>
    <property type="match status" value="3"/>
</dbReference>
<feature type="domain" description="EGF-like" evidence="16">
    <location>
        <begin position="2280"/>
        <end position="2316"/>
    </location>
</feature>
<evidence type="ECO:0000256" key="13">
    <source>
        <dbReference type="SAM" id="SignalP"/>
    </source>
</evidence>
<dbReference type="CDD" id="cd00033">
    <property type="entry name" value="CCP"/>
    <property type="match status" value="5"/>
</dbReference>
<evidence type="ECO:0000256" key="5">
    <source>
        <dbReference type="ARBA" id="ARBA00022737"/>
    </source>
</evidence>
<dbReference type="PROSITE" id="PS01187">
    <property type="entry name" value="EGF_CA"/>
    <property type="match status" value="1"/>
</dbReference>
<feature type="domain" description="CUB" evidence="14">
    <location>
        <begin position="414"/>
        <end position="524"/>
    </location>
</feature>
<dbReference type="PROSITE" id="PS50026">
    <property type="entry name" value="EGF_3"/>
    <property type="match status" value="5"/>
</dbReference>
<dbReference type="InterPro" id="IPR016186">
    <property type="entry name" value="C-type_lectin-like/link_sf"/>
</dbReference>
<evidence type="ECO:0000256" key="6">
    <source>
        <dbReference type="ARBA" id="ARBA00022989"/>
    </source>
</evidence>
<feature type="domain" description="EGF-like" evidence="16">
    <location>
        <begin position="2318"/>
        <end position="2357"/>
    </location>
</feature>
<feature type="domain" description="C-type lectin" evidence="17">
    <location>
        <begin position="116"/>
        <end position="251"/>
    </location>
</feature>
<dbReference type="Pfam" id="PF07699">
    <property type="entry name" value="Ephrin_rec_like"/>
    <property type="match status" value="3"/>
</dbReference>
<dbReference type="Pfam" id="PF12661">
    <property type="entry name" value="hEGF"/>
    <property type="match status" value="1"/>
</dbReference>
<dbReference type="SMART" id="SM00032">
    <property type="entry name" value="CCP"/>
    <property type="match status" value="7"/>
</dbReference>
<dbReference type="InterPro" id="IPR000436">
    <property type="entry name" value="Sushi_SCR_CCP_dom"/>
</dbReference>
<dbReference type="InterPro" id="IPR000742">
    <property type="entry name" value="EGF"/>
</dbReference>
<dbReference type="EMBL" id="JBICCN010000138">
    <property type="protein sequence ID" value="KAL3090922.1"/>
    <property type="molecule type" value="Genomic_DNA"/>
</dbReference>
<evidence type="ECO:0000313" key="21">
    <source>
        <dbReference type="Proteomes" id="UP001620645"/>
    </source>
</evidence>
<feature type="disulfide bond" evidence="10">
    <location>
        <begin position="2306"/>
        <end position="2315"/>
    </location>
</feature>
<dbReference type="SMART" id="SM00179">
    <property type="entry name" value="EGF_CA"/>
    <property type="match status" value="5"/>
</dbReference>
<dbReference type="InterPro" id="IPR011641">
    <property type="entry name" value="Tyr-kin_ephrin_A/B_rcpt-like"/>
</dbReference>
<dbReference type="Gene3D" id="2.60.120.290">
    <property type="entry name" value="Spermadhesin, CUB domain"/>
    <property type="match status" value="3"/>
</dbReference>
<dbReference type="PANTHER" id="PTHR45656:SF4">
    <property type="entry name" value="PROTEIN CBR-CLEC-78"/>
    <property type="match status" value="1"/>
</dbReference>
<keyword evidence="5" id="KW-0677">Repeat</keyword>
<dbReference type="InterPro" id="IPR023415">
    <property type="entry name" value="LDLR_class-A_CS"/>
</dbReference>
<evidence type="ECO:0000259" key="16">
    <source>
        <dbReference type="PROSITE" id="PS50026"/>
    </source>
</evidence>
<evidence type="ECO:0000256" key="12">
    <source>
        <dbReference type="PROSITE-ProRule" id="PRU00302"/>
    </source>
</evidence>
<feature type="disulfide bond" evidence="11">
    <location>
        <begin position="255"/>
        <end position="267"/>
    </location>
</feature>
<evidence type="ECO:0000259" key="14">
    <source>
        <dbReference type="PROSITE" id="PS01180"/>
    </source>
</evidence>
<dbReference type="Gene3D" id="3.10.100.10">
    <property type="entry name" value="Mannose-Binding Protein A, subunit A"/>
    <property type="match status" value="1"/>
</dbReference>
<dbReference type="InterPro" id="IPR009030">
    <property type="entry name" value="Growth_fac_rcpt_cys_sf"/>
</dbReference>
<evidence type="ECO:0000256" key="4">
    <source>
        <dbReference type="ARBA" id="ARBA00022729"/>
    </source>
</evidence>
<feature type="domain" description="Sushi" evidence="19">
    <location>
        <begin position="1353"/>
        <end position="1420"/>
    </location>
</feature>
<dbReference type="SUPFAM" id="SSF49785">
    <property type="entry name" value="Galactose-binding domain-like"/>
    <property type="match status" value="1"/>
</dbReference>
<dbReference type="CDD" id="cd00112">
    <property type="entry name" value="LDLa"/>
    <property type="match status" value="1"/>
</dbReference>
<feature type="disulfide bond" evidence="10">
    <location>
        <begin position="2328"/>
        <end position="2345"/>
    </location>
</feature>
<evidence type="ECO:0000256" key="3">
    <source>
        <dbReference type="ARBA" id="ARBA00022692"/>
    </source>
</evidence>
<dbReference type="InterPro" id="IPR049883">
    <property type="entry name" value="NOTCH1_EGF-like"/>
</dbReference>
<dbReference type="SUPFAM" id="SSF57196">
    <property type="entry name" value="EGF/Laminin"/>
    <property type="match status" value="6"/>
</dbReference>
<keyword evidence="7 10" id="KW-1015">Disulfide bond</keyword>
<feature type="disulfide bond" evidence="12">
    <location>
        <begin position="814"/>
        <end position="841"/>
    </location>
</feature>
<dbReference type="InterPro" id="IPR016187">
    <property type="entry name" value="CTDL_fold"/>
</dbReference>
<keyword evidence="2 12" id="KW-0768">Sushi</keyword>
<dbReference type="FunFam" id="2.60.120.290:FF:000005">
    <property type="entry name" value="Procollagen C-endopeptidase enhancer 1"/>
    <property type="match status" value="1"/>
</dbReference>
<dbReference type="InterPro" id="IPR001304">
    <property type="entry name" value="C-type_lectin-like"/>
</dbReference>
<dbReference type="PROSITE" id="PS01209">
    <property type="entry name" value="LDLRA_1"/>
    <property type="match status" value="1"/>
</dbReference>
<dbReference type="InterPro" id="IPR013032">
    <property type="entry name" value="EGF-like_CS"/>
</dbReference>
<dbReference type="InterPro" id="IPR008979">
    <property type="entry name" value="Galactose-bd-like_sf"/>
</dbReference>
<keyword evidence="3" id="KW-0812">Transmembrane</keyword>
<proteinExistence type="predicted"/>
<dbReference type="PROSITE" id="PS01186">
    <property type="entry name" value="EGF_2"/>
    <property type="match status" value="4"/>
</dbReference>
<feature type="domain" description="F5/8 type C" evidence="15">
    <location>
        <begin position="1470"/>
        <end position="1615"/>
    </location>
</feature>
<dbReference type="SUPFAM" id="SSF56436">
    <property type="entry name" value="C-type lectin-like"/>
    <property type="match status" value="1"/>
</dbReference>
<dbReference type="SMART" id="SM00192">
    <property type="entry name" value="LDLa"/>
    <property type="match status" value="1"/>
</dbReference>
<feature type="disulfide bond" evidence="10">
    <location>
        <begin position="2268"/>
        <end position="2277"/>
    </location>
</feature>
<evidence type="ECO:0000256" key="11">
    <source>
        <dbReference type="PROSITE-ProRule" id="PRU00124"/>
    </source>
</evidence>
<accession>A0ABD2JK28</accession>
<dbReference type="Gene3D" id="2.10.25.10">
    <property type="entry name" value="Laminin"/>
    <property type="match status" value="6"/>
</dbReference>
<dbReference type="InterPro" id="IPR000421">
    <property type="entry name" value="FA58C"/>
</dbReference>
<dbReference type="PROSITE" id="PS50923">
    <property type="entry name" value="SUSHI"/>
    <property type="match status" value="5"/>
</dbReference>
<feature type="domain" description="Sushi" evidence="19">
    <location>
        <begin position="1219"/>
        <end position="1279"/>
    </location>
</feature>
<dbReference type="PROSITE" id="PS00010">
    <property type="entry name" value="ASX_HYDROXYL"/>
    <property type="match status" value="1"/>
</dbReference>
<dbReference type="FunFam" id="2.10.70.10:FF:000014">
    <property type="entry name" value="Membrane cofactor protein"/>
    <property type="match status" value="1"/>
</dbReference>
<dbReference type="CDD" id="cd00057">
    <property type="entry name" value="FA58C"/>
    <property type="match status" value="1"/>
</dbReference>
<feature type="disulfide bond" evidence="11">
    <location>
        <begin position="262"/>
        <end position="280"/>
    </location>
</feature>
<gene>
    <name evidence="20" type="ORF">niasHS_007297</name>
</gene>
<evidence type="ECO:0000259" key="15">
    <source>
        <dbReference type="PROSITE" id="PS50022"/>
    </source>
</evidence>
<reference evidence="20 21" key="1">
    <citation type="submission" date="2024-10" db="EMBL/GenBank/DDBJ databases">
        <authorList>
            <person name="Kim D."/>
        </authorList>
    </citation>
    <scope>NUCLEOTIDE SEQUENCE [LARGE SCALE GENOMIC DNA]</scope>
    <source>
        <strain evidence="20">Taebaek</strain>
    </source>
</reference>
<evidence type="ECO:0000256" key="10">
    <source>
        <dbReference type="PROSITE-ProRule" id="PRU00076"/>
    </source>
</evidence>
<dbReference type="InterPro" id="IPR003410">
    <property type="entry name" value="HYR_dom"/>
</dbReference>
<feature type="domain" description="CUB" evidence="14">
    <location>
        <begin position="525"/>
        <end position="658"/>
    </location>
</feature>
<dbReference type="InterPro" id="IPR002172">
    <property type="entry name" value="LDrepeatLR_classA_rpt"/>
</dbReference>
<keyword evidence="21" id="KW-1185">Reference proteome</keyword>
<evidence type="ECO:0000256" key="9">
    <source>
        <dbReference type="PROSITE-ProRule" id="PRU00059"/>
    </source>
</evidence>
<feature type="disulfide bond" evidence="9">
    <location>
        <begin position="525"/>
        <end position="552"/>
    </location>
</feature>
<dbReference type="Gene3D" id="4.10.400.10">
    <property type="entry name" value="Low-density Lipoprotein Receptor"/>
    <property type="match status" value="1"/>
</dbReference>
<feature type="domain" description="Sushi" evidence="19">
    <location>
        <begin position="657"/>
        <end position="721"/>
    </location>
</feature>
<dbReference type="Pfam" id="PF00008">
    <property type="entry name" value="EGF"/>
    <property type="match status" value="2"/>
</dbReference>
<dbReference type="SMART" id="SM01411">
    <property type="entry name" value="Ephrin_rec_like"/>
    <property type="match status" value="3"/>
</dbReference>
<feature type="disulfide bond" evidence="10">
    <location>
        <begin position="2387"/>
        <end position="2396"/>
    </location>
</feature>
<keyword evidence="1 10" id="KW-0245">EGF-like domain</keyword>
<dbReference type="Gene3D" id="2.60.120.260">
    <property type="entry name" value="Galactose-binding domain-like"/>
    <property type="match status" value="1"/>
</dbReference>
<dbReference type="SMART" id="SM00181">
    <property type="entry name" value="EGF"/>
    <property type="match status" value="6"/>
</dbReference>
<dbReference type="InterPro" id="IPR000152">
    <property type="entry name" value="EGF-type_Asp/Asn_hydroxyl_site"/>
</dbReference>
<feature type="signal peptide" evidence="13">
    <location>
        <begin position="1"/>
        <end position="31"/>
    </location>
</feature>
<feature type="domain" description="EGF-like" evidence="16">
    <location>
        <begin position="2242"/>
        <end position="2278"/>
    </location>
</feature>
<evidence type="ECO:0000259" key="19">
    <source>
        <dbReference type="PROSITE" id="PS50923"/>
    </source>
</evidence>
<feature type="disulfide bond" evidence="12">
    <location>
        <begin position="785"/>
        <end position="828"/>
    </location>
</feature>
<dbReference type="PROSITE" id="PS00022">
    <property type="entry name" value="EGF_1"/>
    <property type="match status" value="4"/>
</dbReference>
<dbReference type="InterPro" id="IPR051277">
    <property type="entry name" value="SEZ6_CSMD_C4BPB_Regulators"/>
</dbReference>
<dbReference type="InterPro" id="IPR000859">
    <property type="entry name" value="CUB_dom"/>
</dbReference>
<evidence type="ECO:0000259" key="18">
    <source>
        <dbReference type="PROSITE" id="PS50825"/>
    </source>
</evidence>
<keyword evidence="4 13" id="KW-0732">Signal</keyword>
<feature type="domain" description="HYR" evidence="18">
    <location>
        <begin position="1641"/>
        <end position="1727"/>
    </location>
</feature>
<feature type="domain" description="HYR" evidence="18">
    <location>
        <begin position="1728"/>
        <end position="1811"/>
    </location>
</feature>
<dbReference type="InterPro" id="IPR035914">
    <property type="entry name" value="Sperma_CUB_dom_sf"/>
</dbReference>
<dbReference type="SMART" id="SM00231">
    <property type="entry name" value="FA58C"/>
    <property type="match status" value="1"/>
</dbReference>
<dbReference type="InterPro" id="IPR018097">
    <property type="entry name" value="EGF_Ca-bd_CS"/>
</dbReference>
<dbReference type="FunFam" id="2.10.25.10:FF:000066">
    <property type="entry name" value="FAT atypical cadherin 4"/>
    <property type="match status" value="1"/>
</dbReference>
<feature type="disulfide bond" evidence="12">
    <location>
        <begin position="1221"/>
        <end position="1264"/>
    </location>
</feature>
<dbReference type="Pfam" id="PF00754">
    <property type="entry name" value="F5_F8_type_C"/>
    <property type="match status" value="1"/>
</dbReference>
<dbReference type="CDD" id="cd00041">
    <property type="entry name" value="CUB"/>
    <property type="match status" value="2"/>
</dbReference>
<dbReference type="SUPFAM" id="SSF57184">
    <property type="entry name" value="Growth factor receptor domain"/>
    <property type="match status" value="2"/>
</dbReference>
<dbReference type="SUPFAM" id="SSF57424">
    <property type="entry name" value="LDL receptor-like module"/>
    <property type="match status" value="1"/>
</dbReference>
<evidence type="ECO:0000259" key="17">
    <source>
        <dbReference type="PROSITE" id="PS50041"/>
    </source>
</evidence>
<dbReference type="PROSITE" id="PS50041">
    <property type="entry name" value="C_TYPE_LECTIN_2"/>
    <property type="match status" value="1"/>
</dbReference>
<dbReference type="Proteomes" id="UP001620645">
    <property type="component" value="Unassembled WGS sequence"/>
</dbReference>
<evidence type="ECO:0000256" key="8">
    <source>
        <dbReference type="ARBA" id="ARBA00023180"/>
    </source>
</evidence>
<dbReference type="InterPro" id="IPR035976">
    <property type="entry name" value="Sushi/SCR/CCP_sf"/>
</dbReference>
<dbReference type="CDD" id="cd00037">
    <property type="entry name" value="CLECT"/>
    <property type="match status" value="1"/>
</dbReference>
<feature type="domain" description="EGF-like" evidence="16">
    <location>
        <begin position="2359"/>
        <end position="2397"/>
    </location>
</feature>
<dbReference type="InterPro" id="IPR001881">
    <property type="entry name" value="EGF-like_Ca-bd_dom"/>
</dbReference>
<keyword evidence="6" id="KW-0472">Membrane</keyword>
<comment type="caution">
    <text evidence="10">Lacks conserved residue(s) required for the propagation of feature annotation.</text>
</comment>
<dbReference type="Gene3D" id="2.10.50.10">
    <property type="entry name" value="Tumor Necrosis Factor Receptor, subunit A, domain 2"/>
    <property type="match status" value="2"/>
</dbReference>
<dbReference type="Pfam" id="PF02494">
    <property type="entry name" value="HYR"/>
    <property type="match status" value="2"/>
</dbReference>
<evidence type="ECO:0000256" key="1">
    <source>
        <dbReference type="ARBA" id="ARBA00022536"/>
    </source>
</evidence>
<organism evidence="20 21">
    <name type="scientific">Heterodera schachtii</name>
    <name type="common">Sugarbeet cyst nematode worm</name>
    <name type="synonym">Tylenchus schachtii</name>
    <dbReference type="NCBI Taxonomy" id="97005"/>
    <lineage>
        <taxon>Eukaryota</taxon>
        <taxon>Metazoa</taxon>
        <taxon>Ecdysozoa</taxon>
        <taxon>Nematoda</taxon>
        <taxon>Chromadorea</taxon>
        <taxon>Rhabditida</taxon>
        <taxon>Tylenchina</taxon>
        <taxon>Tylenchomorpha</taxon>
        <taxon>Tylenchoidea</taxon>
        <taxon>Heteroderidae</taxon>
        <taxon>Heteroderinae</taxon>
        <taxon>Heterodera</taxon>
    </lineage>
</organism>
<dbReference type="FunFam" id="2.10.25.10:FF:000038">
    <property type="entry name" value="Fibrillin 2"/>
    <property type="match status" value="1"/>
</dbReference>
<dbReference type="Gene3D" id="2.10.70.10">
    <property type="entry name" value="Complement Module, domain 1"/>
    <property type="match status" value="6"/>
</dbReference>
<dbReference type="CDD" id="cd00054">
    <property type="entry name" value="EGF_CA"/>
    <property type="match status" value="5"/>
</dbReference>
<feature type="disulfide bond" evidence="10">
    <location>
        <begin position="2347"/>
        <end position="2356"/>
    </location>
</feature>
<dbReference type="SMART" id="SM00034">
    <property type="entry name" value="CLECT"/>
    <property type="match status" value="1"/>
</dbReference>
<dbReference type="Pfam" id="PF00084">
    <property type="entry name" value="Sushi"/>
    <property type="match status" value="5"/>
</dbReference>
<feature type="domain" description="Sushi" evidence="19">
    <location>
        <begin position="722"/>
        <end position="782"/>
    </location>
</feature>
<feature type="domain" description="Sushi" evidence="19">
    <location>
        <begin position="783"/>
        <end position="843"/>
    </location>
</feature>
<feature type="chain" id="PRO_5044875193" evidence="13">
    <location>
        <begin position="32"/>
        <end position="2406"/>
    </location>
</feature>
<protein>
    <submittedName>
        <fullName evidence="20">Uncharacterized protein</fullName>
    </submittedName>
</protein>
<feature type="disulfide bond" evidence="11">
    <location>
        <begin position="274"/>
        <end position="289"/>
    </location>
</feature>
<dbReference type="InterPro" id="IPR036055">
    <property type="entry name" value="LDL_receptor-like_sf"/>
</dbReference>
<dbReference type="Pfam" id="PF00057">
    <property type="entry name" value="Ldl_recept_a"/>
    <property type="match status" value="1"/>
</dbReference>
<dbReference type="SMART" id="SM00042">
    <property type="entry name" value="CUB"/>
    <property type="match status" value="3"/>
</dbReference>
<sequence length="2406" mass="263693">MVGHVRRIFRCFWPTICFSFLLLLLLPFVSVVKSLSDEAVPASSVETPSSSSDDESFISQAGKQRFLEAVANSLATSKPSKLSKVDAKQLKGKENKRPLFVLADVKLGCAEGWDQFGAKCLRAVPTERSWPQALSFCARFGAVLARVESTAENAFLSQLVARPQRSAGISSPTEHWIGLLHRPGENSIGTENVFLWSDGTPTSRYVGTWAKGQPNQTKGSCTKVFADHQQPTEELSWSLDVCNLLLPFVCERNACLKGSFFCQNGKCLSDRFRCDGIDDCGDFSDELNCPFHGDASCQRYEKGESGRIETPNFPSPYPAGANCRWVVEGPLNSRIQLNFDSFETEQHQDLVSVVDGGPAENASISLVTLSGQPRPPQSLTFESASNRMVVRFRSDHAIQARGFQASWRAVSASCGGLLSVQSQPQQLISPDWPRPYPNGMECVWHMNAPEGQLISLAVEEFDLEQDKDFLMIYDGAHPSAPLLAKLSGKSDPQLIVSTQSRLYLYFFSSQFGNRKGFSISYKKGCDNVIRRSHGILTSPGNAHFPYAPAQICRWTIELPMEQTEEKMGERTAAEESISLTLAVNSWDVSDSGDSLRIFEYSADGQAEEGRPLHPIEKGFGAESPPPKTIFARQSRVELVWRADGLRQGVGWNISFSTSCPRLSLPSRRVLLSTRNTAYGTRVTVSCERGAEFVTGRGRHFETVCELGGRWSESEPIPDCQPIYCSPIPQIANGFAVMASNVSFAGIARFRCYDGFGFPSGKEMEEIFCTDEGRWTQTPKCKTPICPMLPVFNFGERSLQFGDGIGYGSVYSFQCSAGYRRDGAQSIVCQSNGQWSAAQPQCKKLQCANLPSVENGELHWHSMEDKKVPDNRKRTALTGQIMDMLYGESLRVECRNGFRSVGAETVKCLANQTLSGVPQCRDVDECAEKMANCASKSSQCVNTPGGYQCQCLKGFTPQLMCPESGVVPVQPYSAHNALGVPIPIHLIASKSGWCDDRSLTEAQISENDNNGTTNAASFTFNFPAPKIIEKLRIEKVFDPSLGIPSDLSAVGVFPIRFVLFYSMEEGVPMVPYKEGLADNEQTAANESHSEGEGAERQQRVIRVRSLGASVGTETLKLALPIEARTVRMDVLEFNGENVCLKIEFLGCQRSSCEDINECSDGQNGGCEHRCHNSQGSHWCSCDEGFDLFISATQNGVRLREGETGNGPMDSLRLNKSCIPRHCSPLRAPENGQLIASDNSSFAFPIVVEFRCDFGHQMRGPSHLKCLSDGNWNGTVPICVPATCQGIKNNTAIGLFVRPDSVPIPYRHNLSFVCSQANRPSKHSPLGETRQCIYDPRTDGTEYWLSGSEVICPLIDCGSPPALSGAYFESENNGPGTFKVGSAFLFQCRLPYSVVGKSSYDDRMIRCNVDGTWDLGDLRCEGPVCVDPGHPDDGQTHLDSIEEGAVARFTCNRPGYLPFPSDTLSCALGTACVLSEDVGISTGFIPDGAFSDNSDKTIWGYEPHKARMSSTGWCGSKDAFIFLAVDLQRVYTLTTLRLSGVAGNGRLAGHVTKMQLFYKIQFSQNYDNYPTEFITPPGNHKRMYQFQLDPPLRARYILLGITEYEQNPCLKFDLHGCLAPLSSTGEVPTHLQVGWNASVPQCCDAEPPRFRNCPQAPVFVQTDEHGQLLPASFVVPEAEDNSGRIAYTRTKPEDFQPPYPISQDTDVLYQAFDEAGNVAECVVRLRIPDTMPPIVKCPESHAIWAAENQTEQHVMFNETSVKLAVQDMSTIKQTTFEPAEAVIRLYQHVTVEGSVTDAHSNQNKCRFQVVLLPELCSPWSLSFDEQSVQKECQRQATGSSCKLDCRKGFRFVGIVQQKTKETAAEATAATALLTLPQLYTCSLETKSGGGGGVTHQWVPRPSPPACVPISVEPAQYQMRVNVKYALSSPMPAECLKSYEFAVGTMFDGIDQVLSQRCSSTVQIYVRFLDAKFSPTDDEKKVHANLTLQVLPTVLQPVFYELCSLTLRTIFDLRIPGASLPIRSLLGLVGDSLPTEQNLICPSLNATNIQLSQGFTCSSGELLRDTQSDGAALSPAPGLPECLPCPKGTSFVNNSCVECPLGTYQDREGQIRCKQCPEGTYTLQYGALSNDSCLALCGNGMYSPTGLVPCQLCPRHTFAGSPPPEGFKQCKPCPEGTYTAKLGSVGADHCKQPCTPGHFSISGLEPCSPCPINFYQPDIGQQRCLRCPNDTHTTETGRFVEEQCKKLDCKSVKCQNRGQCVVANHKEICECRPGFTGSFCEQQIPLCDSKPCLNGGTCELHNGGFRCICAQNFTGSRCQFGPDECISAPHCPNGGVCQDLPGFGTTKCICRTGFTGTDCSEISDPCKSEQPCRNGADCIPLQLGRFKCKCLPGWEGTNCERNIGGLINH</sequence>
<feature type="domain" description="CUB" evidence="14">
    <location>
        <begin position="297"/>
        <end position="410"/>
    </location>
</feature>
<dbReference type="PROSITE" id="PS50068">
    <property type="entry name" value="LDLRA_2"/>
    <property type="match status" value="1"/>
</dbReference>
<dbReference type="PROSITE" id="PS50825">
    <property type="entry name" value="HYR"/>
    <property type="match status" value="2"/>
</dbReference>
<dbReference type="SUPFAM" id="SSF57535">
    <property type="entry name" value="Complement control module/SCR domain"/>
    <property type="match status" value="6"/>
</dbReference>
<feature type="domain" description="EGF-like" evidence="16">
    <location>
        <begin position="921"/>
        <end position="961"/>
    </location>
</feature>
<evidence type="ECO:0000256" key="2">
    <source>
        <dbReference type="ARBA" id="ARBA00022659"/>
    </source>
</evidence>
<dbReference type="Pfam" id="PF00431">
    <property type="entry name" value="CUB"/>
    <property type="match status" value="2"/>
</dbReference>
<dbReference type="Pfam" id="PF00059">
    <property type="entry name" value="Lectin_C"/>
    <property type="match status" value="1"/>
</dbReference>
<dbReference type="PANTHER" id="PTHR45656">
    <property type="entry name" value="PROTEIN CBR-CLEC-78"/>
    <property type="match status" value="1"/>
</dbReference>
<dbReference type="Pfam" id="PF07645">
    <property type="entry name" value="EGF_CA"/>
    <property type="match status" value="2"/>
</dbReference>